<keyword evidence="12" id="KW-1185">Reference proteome</keyword>
<evidence type="ECO:0000256" key="4">
    <source>
        <dbReference type="ARBA" id="ARBA00022801"/>
    </source>
</evidence>
<comment type="pathway">
    <text evidence="2">Protein modification; protein glycosylation.</text>
</comment>
<dbReference type="AlphaFoldDB" id="A0AAN8FTZ0"/>
<gene>
    <name evidence="11" type="ORF">GCK32_002499</name>
</gene>
<evidence type="ECO:0000313" key="11">
    <source>
        <dbReference type="EMBL" id="KAK5981530.1"/>
    </source>
</evidence>
<feature type="region of interest" description="Disordered" evidence="10">
    <location>
        <begin position="59"/>
        <end position="92"/>
    </location>
</feature>
<proteinExistence type="inferred from homology"/>
<dbReference type="GO" id="GO:0005783">
    <property type="term" value="C:endoplasmic reticulum"/>
    <property type="evidence" value="ECO:0007669"/>
    <property type="project" value="TreeGrafter"/>
</dbReference>
<feature type="active site" evidence="6">
    <location>
        <position position="448"/>
    </location>
</feature>
<dbReference type="GO" id="GO:0000139">
    <property type="term" value="C:Golgi membrane"/>
    <property type="evidence" value="ECO:0007669"/>
    <property type="project" value="TreeGrafter"/>
</dbReference>
<dbReference type="FunFam" id="1.50.10.10:FF:000055">
    <property type="entry name" value="alpha-1,2-Mannosidase"/>
    <property type="match status" value="1"/>
</dbReference>
<keyword evidence="9" id="KW-0326">Glycosidase</keyword>
<feature type="active site" evidence="6">
    <location>
        <position position="314"/>
    </location>
</feature>
<reference evidence="11 12" key="1">
    <citation type="submission" date="2019-10" db="EMBL/GenBank/DDBJ databases">
        <title>Assembly and Annotation for the nematode Trichostrongylus colubriformis.</title>
        <authorList>
            <person name="Martin J."/>
        </authorList>
    </citation>
    <scope>NUCLEOTIDE SEQUENCE [LARGE SCALE GENOMIC DNA]</scope>
    <source>
        <strain evidence="11">G859</strain>
        <tissue evidence="11">Whole worm</tissue>
    </source>
</reference>
<dbReference type="PANTHER" id="PTHR11742:SF96">
    <property type="entry name" value="MANNOSYL-OLIGOSACCHARIDE 1,2-ALPHA-MANNOSIDASE C52E4.5"/>
    <property type="match status" value="1"/>
</dbReference>
<dbReference type="EC" id="3.2.1.-" evidence="9"/>
<dbReference type="EMBL" id="WIXE01006179">
    <property type="protein sequence ID" value="KAK5981530.1"/>
    <property type="molecule type" value="Genomic_DNA"/>
</dbReference>
<dbReference type="SUPFAM" id="SSF48225">
    <property type="entry name" value="Seven-hairpin glycosidases"/>
    <property type="match status" value="1"/>
</dbReference>
<dbReference type="PRINTS" id="PR00747">
    <property type="entry name" value="GLYHDRLASE47"/>
</dbReference>
<dbReference type="PANTHER" id="PTHR11742">
    <property type="entry name" value="MANNOSYL-OLIGOSACCHARIDE ALPHA-1,2-MANNOSIDASE-RELATED"/>
    <property type="match status" value="1"/>
</dbReference>
<evidence type="ECO:0000256" key="9">
    <source>
        <dbReference type="RuleBase" id="RU361193"/>
    </source>
</evidence>
<dbReference type="Proteomes" id="UP001331761">
    <property type="component" value="Unassembled WGS sequence"/>
</dbReference>
<evidence type="ECO:0000256" key="3">
    <source>
        <dbReference type="ARBA" id="ARBA00007658"/>
    </source>
</evidence>
<evidence type="ECO:0000256" key="2">
    <source>
        <dbReference type="ARBA" id="ARBA00004922"/>
    </source>
</evidence>
<comment type="similarity">
    <text evidence="3 9">Belongs to the glycosyl hydrolase 47 family.</text>
</comment>
<dbReference type="InterPro" id="IPR001382">
    <property type="entry name" value="Glyco_hydro_47"/>
</dbReference>
<evidence type="ECO:0000256" key="1">
    <source>
        <dbReference type="ARBA" id="ARBA00001913"/>
    </source>
</evidence>
<organism evidence="11 12">
    <name type="scientific">Trichostrongylus colubriformis</name>
    <name type="common">Black scour worm</name>
    <dbReference type="NCBI Taxonomy" id="6319"/>
    <lineage>
        <taxon>Eukaryota</taxon>
        <taxon>Metazoa</taxon>
        <taxon>Ecdysozoa</taxon>
        <taxon>Nematoda</taxon>
        <taxon>Chromadorea</taxon>
        <taxon>Rhabditida</taxon>
        <taxon>Rhabditina</taxon>
        <taxon>Rhabditomorpha</taxon>
        <taxon>Strongyloidea</taxon>
        <taxon>Trichostrongylidae</taxon>
        <taxon>Trichostrongylus</taxon>
    </lineage>
</organism>
<keyword evidence="7" id="KW-0106">Calcium</keyword>
<keyword evidence="5 8" id="KW-1015">Disulfide bond</keyword>
<dbReference type="GO" id="GO:0004571">
    <property type="term" value="F:mannosyl-oligosaccharide 1,2-alpha-mannosidase activity"/>
    <property type="evidence" value="ECO:0007669"/>
    <property type="project" value="InterPro"/>
</dbReference>
<accession>A0AAN8FTZ0</accession>
<dbReference type="InterPro" id="IPR050749">
    <property type="entry name" value="Glycosyl_Hydrolase_47"/>
</dbReference>
<evidence type="ECO:0000256" key="10">
    <source>
        <dbReference type="SAM" id="MobiDB-lite"/>
    </source>
</evidence>
<evidence type="ECO:0000256" key="7">
    <source>
        <dbReference type="PIRSR" id="PIRSR601382-2"/>
    </source>
</evidence>
<dbReference type="Gene3D" id="1.50.10.10">
    <property type="match status" value="1"/>
</dbReference>
<keyword evidence="4 9" id="KW-0378">Hydrolase</keyword>
<evidence type="ECO:0000313" key="12">
    <source>
        <dbReference type="Proteomes" id="UP001331761"/>
    </source>
</evidence>
<evidence type="ECO:0000256" key="8">
    <source>
        <dbReference type="PIRSR" id="PIRSR601382-3"/>
    </source>
</evidence>
<comment type="cofactor">
    <cofactor evidence="1 7">
        <name>Ca(2+)</name>
        <dbReference type="ChEBI" id="CHEBI:29108"/>
    </cofactor>
</comment>
<name>A0AAN8FTZ0_TRICO</name>
<dbReference type="Pfam" id="PF01532">
    <property type="entry name" value="Glyco_hydro_47"/>
    <property type="match status" value="1"/>
</dbReference>
<evidence type="ECO:0000256" key="6">
    <source>
        <dbReference type="PIRSR" id="PIRSR601382-1"/>
    </source>
</evidence>
<protein>
    <recommendedName>
        <fullName evidence="9">alpha-1,2-Mannosidase</fullName>
        <ecNumber evidence="9">3.2.1.-</ecNumber>
    </recommendedName>
</protein>
<feature type="binding site" evidence="7">
    <location>
        <position position="532"/>
    </location>
    <ligand>
        <name>Ca(2+)</name>
        <dbReference type="ChEBI" id="CHEBI:29108"/>
    </ligand>
</feature>
<dbReference type="GO" id="GO:0005509">
    <property type="term" value="F:calcium ion binding"/>
    <property type="evidence" value="ECO:0007669"/>
    <property type="project" value="InterPro"/>
</dbReference>
<dbReference type="InterPro" id="IPR036026">
    <property type="entry name" value="Seven-hairpin_glycosidases"/>
</dbReference>
<keyword evidence="7" id="KW-0479">Metal-binding</keyword>
<dbReference type="InterPro" id="IPR012341">
    <property type="entry name" value="6hp_glycosidase-like_sf"/>
</dbReference>
<feature type="compositionally biased region" description="Basic and acidic residues" evidence="10">
    <location>
        <begin position="66"/>
        <end position="80"/>
    </location>
</feature>
<feature type="active site" description="Proton donor" evidence="6">
    <location>
        <position position="180"/>
    </location>
</feature>
<dbReference type="GO" id="GO:0005975">
    <property type="term" value="P:carbohydrate metabolic process"/>
    <property type="evidence" value="ECO:0007669"/>
    <property type="project" value="InterPro"/>
</dbReference>
<feature type="active site" description="Proton donor" evidence="6">
    <location>
        <position position="424"/>
    </location>
</feature>
<feature type="disulfide bond" evidence="8">
    <location>
        <begin position="377"/>
        <end position="410"/>
    </location>
</feature>
<sequence>MKTVKLKRAAILVSGAIIFILLCVITSFPSTTENSRLVRAIRPERHFQIVPNRIAVAQNPVAQKPTRPEKKDVQKADKEQFQGTAEAEQNEQRKEKVVEMMLHAWNGYRNYSWGANELRPISKAPHTQAIFGGASMPATIVDAADTLWIMDLKEEYEEARDYIKQNFDMGQATGTLSVFETTIRFLGGLLSLYALTGEAFYVEKARSVGEALLPAFNTPSGIPKSNINMKTKYASNYGWADSGSSILSEVGTLHLEFTYLSRVAKAPIFAKKVKRVRDILDRQDKPNGLYANFINPDTGKFTKYHHVSLGALGDSFYEYLIKSWLQSGKTDKQARRMYWEASAAIQRNMVFTSKTGLTYVAELRNGLPDHKMGHLACFSVGMFALQAVNEKEPEKRATTMKLAEELGKTCHESYVRTTTRIGPEMFYFSGSDEATSRNSENSYILRPEVIEGFFYLWRLTKNSMYRDWVWDAVQAIDKYCRVEAGFSGLLNVYDPKQGRDNVQQSFFLAETLKYAYLTFSDKIPLDRWVFNTEAHPLPVME</sequence>
<evidence type="ECO:0000256" key="5">
    <source>
        <dbReference type="ARBA" id="ARBA00023157"/>
    </source>
</evidence>
<comment type="caution">
    <text evidence="11">The sequence shown here is derived from an EMBL/GenBank/DDBJ whole genome shotgun (WGS) entry which is preliminary data.</text>
</comment>